<keyword evidence="3" id="KW-0813">Transport</keyword>
<evidence type="ECO:0000256" key="7">
    <source>
        <dbReference type="ARBA" id="ARBA00023136"/>
    </source>
</evidence>
<keyword evidence="4" id="KW-0309">Germination</keyword>
<sequence>MKKYAYNEITYRQYVFFIYKTQIGIGVLTLPRALSEQAGSDGWIPIVLGWAVVVLASALIISVMKKHPQDTLYDLLRRYFGKWIGGLFSMLWVLYGALAASVVLYTTVNIMRMWIMPQTSPFWMIVLLSFPLYTIGRNGVRVLGRFAEFVYFFTLWMYPLLLYAVPESRLLHLLPLFKDGWNPLMVTFQTTMPSYLGFEMAFLLHPFLKEKQKALRGVVTASTMTMLLYLFIFILCTTYFGPEGVKRYLWPTLNLMKAVELEVVERFEIFFLSFYYIIISMTIIPYLFMAAFGTAQLMGKQDHSRHLLVLLGLIIVLSVFYPLNYEQAEQWTTTFGMAGIGFAFTFPLLLWGYVTISRKMRGGKPS</sequence>
<feature type="transmembrane region" description="Helical" evidence="8">
    <location>
        <begin position="307"/>
        <end position="323"/>
    </location>
</feature>
<feature type="transmembrane region" description="Helical" evidence="8">
    <location>
        <begin position="185"/>
        <end position="205"/>
    </location>
</feature>
<dbReference type="Pfam" id="PF03845">
    <property type="entry name" value="Spore_permease"/>
    <property type="match status" value="1"/>
</dbReference>
<comment type="subcellular location">
    <subcellularLocation>
        <location evidence="1">Membrane</location>
        <topology evidence="1">Multi-pass membrane protein</topology>
    </subcellularLocation>
</comment>
<keyword evidence="5 8" id="KW-0812">Transmembrane</keyword>
<evidence type="ECO:0000256" key="6">
    <source>
        <dbReference type="ARBA" id="ARBA00022989"/>
    </source>
</evidence>
<dbReference type="RefSeq" id="WP_087458110.1">
    <property type="nucleotide sequence ID" value="NZ_CP021434.1"/>
</dbReference>
<evidence type="ECO:0000256" key="5">
    <source>
        <dbReference type="ARBA" id="ARBA00022692"/>
    </source>
</evidence>
<dbReference type="GO" id="GO:0016020">
    <property type="term" value="C:membrane"/>
    <property type="evidence" value="ECO:0007669"/>
    <property type="project" value="UniProtKB-SubCell"/>
</dbReference>
<dbReference type="KEGG" id="tum:CBW65_18640"/>
<feature type="transmembrane region" description="Helical" evidence="8">
    <location>
        <begin position="12"/>
        <end position="30"/>
    </location>
</feature>
<feature type="transmembrane region" description="Helical" evidence="8">
    <location>
        <begin position="114"/>
        <end position="134"/>
    </location>
</feature>
<name>A0A1Y0IR58_9BACL</name>
<keyword evidence="6 8" id="KW-1133">Transmembrane helix</keyword>
<gene>
    <name evidence="9" type="ORF">CBW65_18640</name>
</gene>
<feature type="transmembrane region" description="Helical" evidence="8">
    <location>
        <begin position="146"/>
        <end position="165"/>
    </location>
</feature>
<dbReference type="Gene3D" id="1.20.1740.10">
    <property type="entry name" value="Amino acid/polyamine transporter I"/>
    <property type="match status" value="1"/>
</dbReference>
<comment type="similarity">
    <text evidence="2">Belongs to the amino acid-polyamine-organocation (APC) superfamily. Spore germination protein (SGP) (TC 2.A.3.9) family.</text>
</comment>
<evidence type="ECO:0000313" key="9">
    <source>
        <dbReference type="EMBL" id="ARU62760.1"/>
    </source>
</evidence>
<feature type="transmembrane region" description="Helical" evidence="8">
    <location>
        <begin position="274"/>
        <end position="295"/>
    </location>
</feature>
<feature type="transmembrane region" description="Helical" evidence="8">
    <location>
        <begin position="83"/>
        <end position="108"/>
    </location>
</feature>
<evidence type="ECO:0000256" key="4">
    <source>
        <dbReference type="ARBA" id="ARBA00022544"/>
    </source>
</evidence>
<evidence type="ECO:0000256" key="8">
    <source>
        <dbReference type="SAM" id="Phobius"/>
    </source>
</evidence>
<keyword evidence="10" id="KW-1185">Reference proteome</keyword>
<protein>
    <submittedName>
        <fullName evidence="9">Uncharacterized protein</fullName>
    </submittedName>
</protein>
<dbReference type="PANTHER" id="PTHR34975:SF2">
    <property type="entry name" value="SPORE GERMINATION PROTEIN A2"/>
    <property type="match status" value="1"/>
</dbReference>
<dbReference type="NCBIfam" id="TIGR00912">
    <property type="entry name" value="2A0309"/>
    <property type="match status" value="1"/>
</dbReference>
<dbReference type="PANTHER" id="PTHR34975">
    <property type="entry name" value="SPORE GERMINATION PROTEIN A2"/>
    <property type="match status" value="1"/>
</dbReference>
<dbReference type="Proteomes" id="UP000195437">
    <property type="component" value="Chromosome"/>
</dbReference>
<dbReference type="EMBL" id="CP021434">
    <property type="protein sequence ID" value="ARU62760.1"/>
    <property type="molecule type" value="Genomic_DNA"/>
</dbReference>
<dbReference type="GO" id="GO:0009847">
    <property type="term" value="P:spore germination"/>
    <property type="evidence" value="ECO:0007669"/>
    <property type="project" value="InterPro"/>
</dbReference>
<proteinExistence type="inferred from homology"/>
<dbReference type="InterPro" id="IPR004761">
    <property type="entry name" value="Spore_GerAB"/>
</dbReference>
<evidence type="ECO:0000256" key="3">
    <source>
        <dbReference type="ARBA" id="ARBA00022448"/>
    </source>
</evidence>
<keyword evidence="7 8" id="KW-0472">Membrane</keyword>
<feature type="transmembrane region" description="Helical" evidence="8">
    <location>
        <begin position="335"/>
        <end position="356"/>
    </location>
</feature>
<organism evidence="9 10">
    <name type="scientific">Tumebacillus avium</name>
    <dbReference type="NCBI Taxonomy" id="1903704"/>
    <lineage>
        <taxon>Bacteria</taxon>
        <taxon>Bacillati</taxon>
        <taxon>Bacillota</taxon>
        <taxon>Bacilli</taxon>
        <taxon>Bacillales</taxon>
        <taxon>Alicyclobacillaceae</taxon>
        <taxon>Tumebacillus</taxon>
    </lineage>
</organism>
<evidence type="ECO:0000313" key="10">
    <source>
        <dbReference type="Proteomes" id="UP000195437"/>
    </source>
</evidence>
<evidence type="ECO:0000256" key="2">
    <source>
        <dbReference type="ARBA" id="ARBA00007998"/>
    </source>
</evidence>
<dbReference type="AlphaFoldDB" id="A0A1Y0IR58"/>
<reference evidence="10" key="1">
    <citation type="submission" date="2017-05" db="EMBL/GenBank/DDBJ databases">
        <authorList>
            <person name="Sung H."/>
        </authorList>
    </citation>
    <scope>NUCLEOTIDE SEQUENCE [LARGE SCALE GENOMIC DNA]</scope>
    <source>
        <strain evidence="10">AR23208</strain>
    </source>
</reference>
<feature type="transmembrane region" description="Helical" evidence="8">
    <location>
        <begin position="42"/>
        <end position="63"/>
    </location>
</feature>
<feature type="transmembrane region" description="Helical" evidence="8">
    <location>
        <begin position="217"/>
        <end position="240"/>
    </location>
</feature>
<dbReference type="OrthoDB" id="2380120at2"/>
<accession>A0A1Y0IR58</accession>
<evidence type="ECO:0000256" key="1">
    <source>
        <dbReference type="ARBA" id="ARBA00004141"/>
    </source>
</evidence>